<feature type="region of interest" description="Disordered" evidence="1">
    <location>
        <begin position="177"/>
        <end position="207"/>
    </location>
</feature>
<dbReference type="Proteomes" id="UP000623067">
    <property type="component" value="Unassembled WGS sequence"/>
</dbReference>
<accession>A0A916WYT9</accession>
<dbReference type="RefSeq" id="WP_188660578.1">
    <property type="nucleotide sequence ID" value="NZ_BMIH01000005.1"/>
</dbReference>
<reference evidence="2" key="1">
    <citation type="journal article" date="2014" name="Int. J. Syst. Evol. Microbiol.">
        <title>Complete genome sequence of Corynebacterium casei LMG S-19264T (=DSM 44701T), isolated from a smear-ripened cheese.</title>
        <authorList>
            <consortium name="US DOE Joint Genome Institute (JGI-PGF)"/>
            <person name="Walter F."/>
            <person name="Albersmeier A."/>
            <person name="Kalinowski J."/>
            <person name="Ruckert C."/>
        </authorList>
    </citation>
    <scope>NUCLEOTIDE SEQUENCE</scope>
    <source>
        <strain evidence="2">CGMCC 1.15330</strain>
    </source>
</reference>
<proteinExistence type="predicted"/>
<dbReference type="EMBL" id="BMIH01000005">
    <property type="protein sequence ID" value="GGB41254.1"/>
    <property type="molecule type" value="Genomic_DNA"/>
</dbReference>
<reference evidence="2" key="2">
    <citation type="submission" date="2020-09" db="EMBL/GenBank/DDBJ databases">
        <authorList>
            <person name="Sun Q."/>
            <person name="Zhou Y."/>
        </authorList>
    </citation>
    <scope>NUCLEOTIDE SEQUENCE</scope>
    <source>
        <strain evidence="2">CGMCC 1.15330</strain>
    </source>
</reference>
<sequence>MFQPDLFAAPPPRPRPVAMGLADVVRRIAEHSARPRYTFMVLDLIARIARPNGEAGPLVRDGAALVPIREWLAAAIAPSSHRHSSRRAASEKVRRALAAAGALPADPEDAERLVEQQVQERLRDTGKTAVSRAVSELVAAGLVRRHYQGHVVDHENRGAQRHAVYSVTPAVRAALGGTVPTSEDRRDVYSRGTHGHPQAGSGRRRHP</sequence>
<dbReference type="AlphaFoldDB" id="A0A916WYT9"/>
<evidence type="ECO:0000313" key="2">
    <source>
        <dbReference type="EMBL" id="GGB41254.1"/>
    </source>
</evidence>
<keyword evidence="3" id="KW-1185">Reference proteome</keyword>
<comment type="caution">
    <text evidence="2">The sequence shown here is derived from an EMBL/GenBank/DDBJ whole genome shotgun (WGS) entry which is preliminary data.</text>
</comment>
<evidence type="ECO:0000256" key="1">
    <source>
        <dbReference type="SAM" id="MobiDB-lite"/>
    </source>
</evidence>
<evidence type="ECO:0000313" key="3">
    <source>
        <dbReference type="Proteomes" id="UP000623067"/>
    </source>
</evidence>
<protein>
    <submittedName>
        <fullName evidence="2">Uncharacterized protein</fullName>
    </submittedName>
</protein>
<gene>
    <name evidence="2" type="ORF">GCM10011380_33420</name>
</gene>
<organism evidence="2 3">
    <name type="scientific">Sphingomonas metalli</name>
    <dbReference type="NCBI Taxonomy" id="1779358"/>
    <lineage>
        <taxon>Bacteria</taxon>
        <taxon>Pseudomonadati</taxon>
        <taxon>Pseudomonadota</taxon>
        <taxon>Alphaproteobacteria</taxon>
        <taxon>Sphingomonadales</taxon>
        <taxon>Sphingomonadaceae</taxon>
        <taxon>Sphingomonas</taxon>
    </lineage>
</organism>
<name>A0A916WYT9_9SPHN</name>